<sequence>MYMESTRVWGSLHGGMCARDSMRGRSGGGSDRKWTGASWREEVDSGEGWLFIETAEGGRKFIRAAIFLRDGRLTAACWRLRVHPSIQSDSVRGKLALERNFLKSESGPMADETLTKLRRLPKSSISTSPSIQLNVPSPSDPQLQPHSPLPPHYSLCQAHTSSHHCVASAVIFLPCAVLDTSRFIASARPFFRGQRPAAGGVPYLGTHLSFAKVTTWDDETRRAQRVDLPEIHAGYLLGPSAPENTLSPCQNVIFFLCGGVEKDRGLMGCHPCRVRGHATMTSLSIHIPAGRLPPSPVPYAIQCCARHSMSHNILFITVLQ</sequence>
<proteinExistence type="predicted"/>
<name>A0A2H3CH22_ARMGA</name>
<reference evidence="3" key="1">
    <citation type="journal article" date="2017" name="Nat. Ecol. Evol.">
        <title>Genome expansion and lineage-specific genetic innovations in the forest pathogenic fungi Armillaria.</title>
        <authorList>
            <person name="Sipos G."/>
            <person name="Prasanna A.N."/>
            <person name="Walter M.C."/>
            <person name="O'Connor E."/>
            <person name="Balint B."/>
            <person name="Krizsan K."/>
            <person name="Kiss B."/>
            <person name="Hess J."/>
            <person name="Varga T."/>
            <person name="Slot J."/>
            <person name="Riley R."/>
            <person name="Boka B."/>
            <person name="Rigling D."/>
            <person name="Barry K."/>
            <person name="Lee J."/>
            <person name="Mihaltcheva S."/>
            <person name="LaButti K."/>
            <person name="Lipzen A."/>
            <person name="Waldron R."/>
            <person name="Moloney N.M."/>
            <person name="Sperisen C."/>
            <person name="Kredics L."/>
            <person name="Vagvoelgyi C."/>
            <person name="Patrignani A."/>
            <person name="Fitzpatrick D."/>
            <person name="Nagy I."/>
            <person name="Doyle S."/>
            <person name="Anderson J.B."/>
            <person name="Grigoriev I.V."/>
            <person name="Gueldener U."/>
            <person name="Muensterkoetter M."/>
            <person name="Nagy L.G."/>
        </authorList>
    </citation>
    <scope>NUCLEOTIDE SEQUENCE [LARGE SCALE GENOMIC DNA]</scope>
    <source>
        <strain evidence="3">Ar21-2</strain>
    </source>
</reference>
<evidence type="ECO:0000256" key="1">
    <source>
        <dbReference type="SAM" id="MobiDB-lite"/>
    </source>
</evidence>
<gene>
    <name evidence="2" type="ORF">ARMGADRAFT_814500</name>
</gene>
<keyword evidence="3" id="KW-1185">Reference proteome</keyword>
<evidence type="ECO:0000313" key="2">
    <source>
        <dbReference type="EMBL" id="PBK81150.1"/>
    </source>
</evidence>
<dbReference type="InParanoid" id="A0A2H3CH22"/>
<evidence type="ECO:0000313" key="3">
    <source>
        <dbReference type="Proteomes" id="UP000217790"/>
    </source>
</evidence>
<feature type="compositionally biased region" description="Low complexity" evidence="1">
    <location>
        <begin position="136"/>
        <end position="146"/>
    </location>
</feature>
<feature type="compositionally biased region" description="Polar residues" evidence="1">
    <location>
        <begin position="125"/>
        <end position="135"/>
    </location>
</feature>
<dbReference type="Proteomes" id="UP000217790">
    <property type="component" value="Unassembled WGS sequence"/>
</dbReference>
<accession>A0A2H3CH22</accession>
<feature type="region of interest" description="Disordered" evidence="1">
    <location>
        <begin position="125"/>
        <end position="148"/>
    </location>
</feature>
<dbReference type="AlphaFoldDB" id="A0A2H3CH22"/>
<organism evidence="2 3">
    <name type="scientific">Armillaria gallica</name>
    <name type="common">Bulbous honey fungus</name>
    <name type="synonym">Armillaria bulbosa</name>
    <dbReference type="NCBI Taxonomy" id="47427"/>
    <lineage>
        <taxon>Eukaryota</taxon>
        <taxon>Fungi</taxon>
        <taxon>Dikarya</taxon>
        <taxon>Basidiomycota</taxon>
        <taxon>Agaricomycotina</taxon>
        <taxon>Agaricomycetes</taxon>
        <taxon>Agaricomycetidae</taxon>
        <taxon>Agaricales</taxon>
        <taxon>Marasmiineae</taxon>
        <taxon>Physalacriaceae</taxon>
        <taxon>Armillaria</taxon>
    </lineage>
</organism>
<protein>
    <submittedName>
        <fullName evidence="2">Uncharacterized protein</fullName>
    </submittedName>
</protein>
<dbReference type="EMBL" id="KZ293734">
    <property type="protein sequence ID" value="PBK81150.1"/>
    <property type="molecule type" value="Genomic_DNA"/>
</dbReference>